<evidence type="ECO:0000313" key="2">
    <source>
        <dbReference type="Proteomes" id="UP000601768"/>
    </source>
</evidence>
<gene>
    <name evidence="1" type="ORF">H8B19_16445</name>
</gene>
<organism evidence="1 2">
    <name type="scientific">Neptunicella marina</name>
    <dbReference type="NCBI Taxonomy" id="2125989"/>
    <lineage>
        <taxon>Bacteria</taxon>
        <taxon>Pseudomonadati</taxon>
        <taxon>Pseudomonadota</taxon>
        <taxon>Gammaproteobacteria</taxon>
        <taxon>Alteromonadales</taxon>
        <taxon>Alteromonadaceae</taxon>
        <taxon>Neptunicella</taxon>
    </lineage>
</organism>
<evidence type="ECO:0000313" key="1">
    <source>
        <dbReference type="EMBL" id="MBC3767469.1"/>
    </source>
</evidence>
<dbReference type="EMBL" id="JACNEP010000018">
    <property type="protein sequence ID" value="MBC3767469.1"/>
    <property type="molecule type" value="Genomic_DNA"/>
</dbReference>
<keyword evidence="2" id="KW-1185">Reference proteome</keyword>
<reference evidence="1" key="1">
    <citation type="journal article" date="2018" name="Int. J. Syst. Evol. Microbiol.">
        <title>Neptunicella marina gen. nov., sp. nov., isolated from surface seawater.</title>
        <authorList>
            <person name="Liu X."/>
            <person name="Lai Q."/>
            <person name="Du Y."/>
            <person name="Zhang X."/>
            <person name="Liu Z."/>
            <person name="Sun F."/>
            <person name="Shao Z."/>
        </authorList>
    </citation>
    <scope>NUCLEOTIDE SEQUENCE</scope>
    <source>
        <strain evidence="1">S27-2</strain>
    </source>
</reference>
<dbReference type="Proteomes" id="UP000601768">
    <property type="component" value="Unassembled WGS sequence"/>
</dbReference>
<name>A0A8J6M0Y6_9ALTE</name>
<dbReference type="RefSeq" id="WP_186507989.1">
    <property type="nucleotide sequence ID" value="NZ_JACNEP010000018.1"/>
</dbReference>
<accession>A0A8J6M0Y6</accession>
<comment type="caution">
    <text evidence="1">The sequence shown here is derived from an EMBL/GenBank/DDBJ whole genome shotgun (WGS) entry which is preliminary data.</text>
</comment>
<sequence>MHIVITEKEVVLTKQDYQSFREIQNDFFDYVTSLGPWSSEEIVDYLEIEYPNITPSAKEQVDALIKSGHFEVALKGLGE</sequence>
<protein>
    <submittedName>
        <fullName evidence="1">Uncharacterized protein</fullName>
    </submittedName>
</protein>
<proteinExistence type="predicted"/>
<reference evidence="1" key="2">
    <citation type="submission" date="2020-08" db="EMBL/GenBank/DDBJ databases">
        <authorList>
            <person name="Lai Q."/>
        </authorList>
    </citation>
    <scope>NUCLEOTIDE SEQUENCE</scope>
    <source>
        <strain evidence="1">S27-2</strain>
    </source>
</reference>
<dbReference type="AlphaFoldDB" id="A0A8J6M0Y6"/>